<dbReference type="InterPro" id="IPR000866">
    <property type="entry name" value="AhpC/TSA"/>
</dbReference>
<protein>
    <submittedName>
        <fullName evidence="4">TlpA family protein disulfide reductase</fullName>
    </submittedName>
</protein>
<dbReference type="GO" id="GO:0016209">
    <property type="term" value="F:antioxidant activity"/>
    <property type="evidence" value="ECO:0007669"/>
    <property type="project" value="InterPro"/>
</dbReference>
<dbReference type="GO" id="GO:0016491">
    <property type="term" value="F:oxidoreductase activity"/>
    <property type="evidence" value="ECO:0007669"/>
    <property type="project" value="InterPro"/>
</dbReference>
<dbReference type="PANTHER" id="PTHR42852">
    <property type="entry name" value="THIOL:DISULFIDE INTERCHANGE PROTEIN DSBE"/>
    <property type="match status" value="1"/>
</dbReference>
<reference evidence="4" key="1">
    <citation type="journal article" date="2020" name="mSystems">
        <title>Genome- and Community-Level Interaction Insights into Carbon Utilization and Element Cycling Functions of Hydrothermarchaeota in Hydrothermal Sediment.</title>
        <authorList>
            <person name="Zhou Z."/>
            <person name="Liu Y."/>
            <person name="Xu W."/>
            <person name="Pan J."/>
            <person name="Luo Z.H."/>
            <person name="Li M."/>
        </authorList>
    </citation>
    <scope>NUCLEOTIDE SEQUENCE [LARGE SCALE GENOMIC DNA]</scope>
    <source>
        <strain evidence="4">HyVt-19</strain>
    </source>
</reference>
<dbReference type="Pfam" id="PF00578">
    <property type="entry name" value="AhpC-TSA"/>
    <property type="match status" value="1"/>
</dbReference>
<dbReference type="AlphaFoldDB" id="A0A7C1AX16"/>
<dbReference type="PROSITE" id="PS51352">
    <property type="entry name" value="THIOREDOXIN_2"/>
    <property type="match status" value="1"/>
</dbReference>
<comment type="caution">
    <text evidence="4">The sequence shown here is derived from an EMBL/GenBank/DDBJ whole genome shotgun (WGS) entry which is preliminary data.</text>
</comment>
<name>A0A7C1AX16_9BACT</name>
<proteinExistence type="predicted"/>
<feature type="transmembrane region" description="Helical" evidence="2">
    <location>
        <begin position="12"/>
        <end position="29"/>
    </location>
</feature>
<sequence>MRKRRVVLRKVFVLMALFMLGIGIVVAIWKNSPEYEEVDLSMPMTPTGNEKAPNFRLPRLFGGYVELKEFRGQTPVLLYFWATWCPSCREVKLKVDKLREEIDRGRLAILAINIGSNDPLERVVDYVKHNPFAVPVLYDRKSEISTTYGAFGVPLFVLINREGKIVYWGHQLPDVKKWLNTTQRG</sequence>
<dbReference type="InterPro" id="IPR036249">
    <property type="entry name" value="Thioredoxin-like_sf"/>
</dbReference>
<dbReference type="InterPro" id="IPR050553">
    <property type="entry name" value="Thioredoxin_ResA/DsbE_sf"/>
</dbReference>
<dbReference type="SUPFAM" id="SSF52833">
    <property type="entry name" value="Thioredoxin-like"/>
    <property type="match status" value="1"/>
</dbReference>
<dbReference type="EMBL" id="DQZW01000319">
    <property type="protein sequence ID" value="HDL90577.1"/>
    <property type="molecule type" value="Genomic_DNA"/>
</dbReference>
<evidence type="ECO:0000256" key="2">
    <source>
        <dbReference type="SAM" id="Phobius"/>
    </source>
</evidence>
<keyword evidence="1" id="KW-0676">Redox-active center</keyword>
<keyword evidence="2" id="KW-1133">Transmembrane helix</keyword>
<organism evidence="4">
    <name type="scientific">Thermodesulforhabdus norvegica</name>
    <dbReference type="NCBI Taxonomy" id="39841"/>
    <lineage>
        <taxon>Bacteria</taxon>
        <taxon>Pseudomonadati</taxon>
        <taxon>Thermodesulfobacteriota</taxon>
        <taxon>Syntrophobacteria</taxon>
        <taxon>Syntrophobacterales</taxon>
        <taxon>Thermodesulforhabdaceae</taxon>
        <taxon>Thermodesulforhabdus</taxon>
    </lineage>
</organism>
<dbReference type="PANTHER" id="PTHR42852:SF13">
    <property type="entry name" value="PROTEIN DIPZ"/>
    <property type="match status" value="1"/>
</dbReference>
<dbReference type="CDD" id="cd02966">
    <property type="entry name" value="TlpA_like_family"/>
    <property type="match status" value="1"/>
</dbReference>
<dbReference type="Gene3D" id="3.40.30.10">
    <property type="entry name" value="Glutaredoxin"/>
    <property type="match status" value="1"/>
</dbReference>
<evidence type="ECO:0000259" key="3">
    <source>
        <dbReference type="PROSITE" id="PS51352"/>
    </source>
</evidence>
<gene>
    <name evidence="4" type="ORF">ENG14_06715</name>
</gene>
<keyword evidence="2" id="KW-0472">Membrane</keyword>
<dbReference type="InterPro" id="IPR013766">
    <property type="entry name" value="Thioredoxin_domain"/>
</dbReference>
<dbReference type="PROSITE" id="PS00194">
    <property type="entry name" value="THIOREDOXIN_1"/>
    <property type="match status" value="1"/>
</dbReference>
<accession>A0A7C1AX16</accession>
<dbReference type="InterPro" id="IPR017937">
    <property type="entry name" value="Thioredoxin_CS"/>
</dbReference>
<keyword evidence="2" id="KW-0812">Transmembrane</keyword>
<dbReference type="Proteomes" id="UP000886355">
    <property type="component" value="Unassembled WGS sequence"/>
</dbReference>
<evidence type="ECO:0000256" key="1">
    <source>
        <dbReference type="ARBA" id="ARBA00023284"/>
    </source>
</evidence>
<evidence type="ECO:0000313" key="4">
    <source>
        <dbReference type="EMBL" id="HDL90577.1"/>
    </source>
</evidence>
<feature type="domain" description="Thioredoxin" evidence="3">
    <location>
        <begin position="46"/>
        <end position="185"/>
    </location>
</feature>